<organism evidence="1">
    <name type="scientific">Arion vulgaris</name>
    <dbReference type="NCBI Taxonomy" id="1028688"/>
    <lineage>
        <taxon>Eukaryota</taxon>
        <taxon>Metazoa</taxon>
        <taxon>Spiralia</taxon>
        <taxon>Lophotrochozoa</taxon>
        <taxon>Mollusca</taxon>
        <taxon>Gastropoda</taxon>
        <taxon>Heterobranchia</taxon>
        <taxon>Euthyneura</taxon>
        <taxon>Panpulmonata</taxon>
        <taxon>Eupulmonata</taxon>
        <taxon>Stylommatophora</taxon>
        <taxon>Helicina</taxon>
        <taxon>Arionoidea</taxon>
        <taxon>Arionidae</taxon>
        <taxon>Arion</taxon>
    </lineage>
</organism>
<feature type="non-terminal residue" evidence="1">
    <location>
        <position position="1"/>
    </location>
</feature>
<dbReference type="EMBL" id="HACG01014559">
    <property type="protein sequence ID" value="CEK61424.1"/>
    <property type="molecule type" value="Transcribed_RNA"/>
</dbReference>
<protein>
    <submittedName>
        <fullName evidence="1">Uncharacterized protein</fullName>
    </submittedName>
</protein>
<name>A0A0B6YYL7_9EUPU</name>
<proteinExistence type="predicted"/>
<dbReference type="AlphaFoldDB" id="A0A0B6YYL7"/>
<sequence length="74" mass="8755">ENRHGHRLYKRFTQKVVAFCCGQAWVTDHHFVVARHVFNMPGYIETLEDLQHFISKMAAEPLSLEHPPWEIQIL</sequence>
<feature type="non-terminal residue" evidence="1">
    <location>
        <position position="74"/>
    </location>
</feature>
<accession>A0A0B6YYL7</accession>
<evidence type="ECO:0000313" key="1">
    <source>
        <dbReference type="EMBL" id="CEK61424.1"/>
    </source>
</evidence>
<gene>
    <name evidence="1" type="primary">ORF42215</name>
</gene>
<reference evidence="1" key="1">
    <citation type="submission" date="2014-12" db="EMBL/GenBank/DDBJ databases">
        <title>Insight into the proteome of Arion vulgaris.</title>
        <authorList>
            <person name="Aradska J."/>
            <person name="Bulat T."/>
            <person name="Smidak R."/>
            <person name="Sarate P."/>
            <person name="Gangsoo J."/>
            <person name="Sialana F."/>
            <person name="Bilban M."/>
            <person name="Lubec G."/>
        </authorList>
    </citation>
    <scope>NUCLEOTIDE SEQUENCE</scope>
    <source>
        <tissue evidence="1">Skin</tissue>
    </source>
</reference>